<dbReference type="EMBL" id="JACEIK010003486">
    <property type="protein sequence ID" value="MCD9641887.1"/>
    <property type="molecule type" value="Genomic_DNA"/>
</dbReference>
<keyword evidence="3" id="KW-1185">Reference proteome</keyword>
<accession>A0ABS8V644</accession>
<dbReference type="Pfam" id="PF19445">
    <property type="entry name" value="eIF3h_C"/>
    <property type="match status" value="1"/>
</dbReference>
<gene>
    <name evidence="2" type="primary">TIF3H1_2</name>
    <name evidence="2" type="ORF">HAX54_028369</name>
</gene>
<evidence type="ECO:0000259" key="1">
    <source>
        <dbReference type="Pfam" id="PF19445"/>
    </source>
</evidence>
<dbReference type="InterPro" id="IPR045810">
    <property type="entry name" value="eIF3h_C"/>
</dbReference>
<sequence>MLSCGSCGTDIGVVICVWHFVCVDQFLCVGDCGSGGLLWSMCTVSINFTCPFQTVELIETFMNYQIQPRCLSIEGLEAFRFFHGTLKSNNFTGEKLRGKESSWVDIFEEIPIKVSNSALISAFMTELEPDTPLHVMVEFRLVISKIHKQRVSSLKIYLAIASYSGLRTWHVKLLEKSYCRRRILLILPLGQLATLNDTAFITNQIATQNQINSVAGQSFSRLYLMKALHEN</sequence>
<protein>
    <submittedName>
        <fullName evidence="2">Eukaryotic translation initiation factor 3 subunit H</fullName>
    </submittedName>
</protein>
<evidence type="ECO:0000313" key="3">
    <source>
        <dbReference type="Proteomes" id="UP000823775"/>
    </source>
</evidence>
<dbReference type="GO" id="GO:0003743">
    <property type="term" value="F:translation initiation factor activity"/>
    <property type="evidence" value="ECO:0007669"/>
    <property type="project" value="UniProtKB-KW"/>
</dbReference>
<dbReference type="Proteomes" id="UP000823775">
    <property type="component" value="Unassembled WGS sequence"/>
</dbReference>
<name>A0ABS8V644_DATST</name>
<reference evidence="2 3" key="1">
    <citation type="journal article" date="2021" name="BMC Genomics">
        <title>Datura genome reveals duplications of psychoactive alkaloid biosynthetic genes and high mutation rate following tissue culture.</title>
        <authorList>
            <person name="Rajewski A."/>
            <person name="Carter-House D."/>
            <person name="Stajich J."/>
            <person name="Litt A."/>
        </authorList>
    </citation>
    <scope>NUCLEOTIDE SEQUENCE [LARGE SCALE GENOMIC DNA]</scope>
    <source>
        <strain evidence="2">AR-01</strain>
    </source>
</reference>
<keyword evidence="2" id="KW-0396">Initiation factor</keyword>
<proteinExistence type="predicted"/>
<organism evidence="2 3">
    <name type="scientific">Datura stramonium</name>
    <name type="common">Jimsonweed</name>
    <name type="synonym">Common thornapple</name>
    <dbReference type="NCBI Taxonomy" id="4076"/>
    <lineage>
        <taxon>Eukaryota</taxon>
        <taxon>Viridiplantae</taxon>
        <taxon>Streptophyta</taxon>
        <taxon>Embryophyta</taxon>
        <taxon>Tracheophyta</taxon>
        <taxon>Spermatophyta</taxon>
        <taxon>Magnoliopsida</taxon>
        <taxon>eudicotyledons</taxon>
        <taxon>Gunneridae</taxon>
        <taxon>Pentapetalae</taxon>
        <taxon>asterids</taxon>
        <taxon>lamiids</taxon>
        <taxon>Solanales</taxon>
        <taxon>Solanaceae</taxon>
        <taxon>Solanoideae</taxon>
        <taxon>Datureae</taxon>
        <taxon>Datura</taxon>
    </lineage>
</organism>
<evidence type="ECO:0000313" key="2">
    <source>
        <dbReference type="EMBL" id="MCD9641887.1"/>
    </source>
</evidence>
<feature type="domain" description="eIF3h C-terminal" evidence="1">
    <location>
        <begin position="85"/>
        <end position="138"/>
    </location>
</feature>
<keyword evidence="2" id="KW-0648">Protein biosynthesis</keyword>
<comment type="caution">
    <text evidence="2">The sequence shown here is derived from an EMBL/GenBank/DDBJ whole genome shotgun (WGS) entry which is preliminary data.</text>
</comment>